<dbReference type="EMBL" id="BGPR01007888">
    <property type="protein sequence ID" value="GBN30259.1"/>
    <property type="molecule type" value="Genomic_DNA"/>
</dbReference>
<gene>
    <name evidence="1" type="ORF">AVEN_219870_1</name>
</gene>
<accession>A0A4Y2MUQ7</accession>
<organism evidence="1 2">
    <name type="scientific">Araneus ventricosus</name>
    <name type="common">Orbweaver spider</name>
    <name type="synonym">Epeira ventricosa</name>
    <dbReference type="NCBI Taxonomy" id="182803"/>
    <lineage>
        <taxon>Eukaryota</taxon>
        <taxon>Metazoa</taxon>
        <taxon>Ecdysozoa</taxon>
        <taxon>Arthropoda</taxon>
        <taxon>Chelicerata</taxon>
        <taxon>Arachnida</taxon>
        <taxon>Araneae</taxon>
        <taxon>Araneomorphae</taxon>
        <taxon>Entelegynae</taxon>
        <taxon>Araneoidea</taxon>
        <taxon>Araneidae</taxon>
        <taxon>Araneus</taxon>
    </lineage>
</organism>
<sequence length="185" mass="20770">MNAPRKERSQGCVHPRQNSGFARTNKFYTLSSVAGHDTDSKLLIQTDRCESVTALPRIWRRGGLATENKCKTIFFLRPATSRASDWASRAGTPGDSPAKLWLALEERKLKAARGSEPLKKGGRGCRRRESWPNVNRDRCVCTVVCHPRASSDRKGSKQQTISPCVRTIFVVFLKNNALRRDLRCA</sequence>
<evidence type="ECO:0000313" key="2">
    <source>
        <dbReference type="Proteomes" id="UP000499080"/>
    </source>
</evidence>
<keyword evidence="2" id="KW-1185">Reference proteome</keyword>
<reference evidence="1 2" key="1">
    <citation type="journal article" date="2019" name="Sci. Rep.">
        <title>Orb-weaving spider Araneus ventricosus genome elucidates the spidroin gene catalogue.</title>
        <authorList>
            <person name="Kono N."/>
            <person name="Nakamura H."/>
            <person name="Ohtoshi R."/>
            <person name="Moran D.A.P."/>
            <person name="Shinohara A."/>
            <person name="Yoshida Y."/>
            <person name="Fujiwara M."/>
            <person name="Mori M."/>
            <person name="Tomita M."/>
            <person name="Arakawa K."/>
        </authorList>
    </citation>
    <scope>NUCLEOTIDE SEQUENCE [LARGE SCALE GENOMIC DNA]</scope>
</reference>
<comment type="caution">
    <text evidence="1">The sequence shown here is derived from an EMBL/GenBank/DDBJ whole genome shotgun (WGS) entry which is preliminary data.</text>
</comment>
<protein>
    <submittedName>
        <fullName evidence="1">Uncharacterized protein</fullName>
    </submittedName>
</protein>
<dbReference type="Proteomes" id="UP000499080">
    <property type="component" value="Unassembled WGS sequence"/>
</dbReference>
<name>A0A4Y2MUQ7_ARAVE</name>
<proteinExistence type="predicted"/>
<evidence type="ECO:0000313" key="1">
    <source>
        <dbReference type="EMBL" id="GBN30259.1"/>
    </source>
</evidence>
<dbReference type="AlphaFoldDB" id="A0A4Y2MUQ7"/>